<evidence type="ECO:0000256" key="1">
    <source>
        <dbReference type="SAM" id="Coils"/>
    </source>
</evidence>
<sequence>MADLIHIIKKLIPFATPDTPLIQNLLYCAAIGACALVLLIERYQNHVREREEFLSDTSLHHQGDQETLLDRDANLEDEIEHVEQEAAEDEDGNSDDNSEIEHEREFLRDGEQPAANAFQAGAAGRQVDNFDPGEGPANAADRPTPAQRAVGAKKAKSLARKDQRRAYQEFLRSQGDAQRAQDASTAAEREAALKLDQLKRAAAEAEIELRKAREREARRDAEVREREYEARRRSEPVTIVRRELAERGMCNLWSVIEIMEREGFDLDIEFVEKLLKLAGVLGKPAFTDDGATTILTSKGWVVRVTTQDMKEAYQIAADQHCDQEKGVVPLQSLADALDMVLQQGS</sequence>
<keyword evidence="1" id="KW-0175">Coiled coil</keyword>
<dbReference type="AlphaFoldDB" id="A0A6J3M8B8"/>
<accession>A0A6J3M8B8</accession>
<reference evidence="5" key="1">
    <citation type="submission" date="2020-01" db="EMBL/GenBank/DDBJ databases">
        <authorList>
            <consortium name="DOE Joint Genome Institute"/>
            <person name="Haridas S."/>
            <person name="Albert R."/>
            <person name="Binder M."/>
            <person name="Bloem J."/>
            <person name="Labutti K."/>
            <person name="Salamov A."/>
            <person name="Andreopoulos B."/>
            <person name="Baker S.E."/>
            <person name="Barry K."/>
            <person name="Bills G."/>
            <person name="Bluhm B.H."/>
            <person name="Cannon C."/>
            <person name="Castanera R."/>
            <person name="Culley D.E."/>
            <person name="Daum C."/>
            <person name="Ezra D."/>
            <person name="Gonzalez J.B."/>
            <person name="Henrissat B."/>
            <person name="Kuo A."/>
            <person name="Liang C."/>
            <person name="Lipzen A."/>
            <person name="Lutzoni F."/>
            <person name="Magnuson J."/>
            <person name="Mondo S."/>
            <person name="Nolan M."/>
            <person name="Ohm R."/>
            <person name="Pangilinan J."/>
            <person name="Park H.-J."/>
            <person name="Ramirez L."/>
            <person name="Alfaro M."/>
            <person name="Sun H."/>
            <person name="Tritt A."/>
            <person name="Yoshinaga Y."/>
            <person name="Zwiers L.-H."/>
            <person name="Turgeon B.G."/>
            <person name="Goodwin S.B."/>
            <person name="Spatafora J.W."/>
            <person name="Crous P.W."/>
            <person name="Grigoriev I.V."/>
        </authorList>
    </citation>
    <scope>NUCLEOTIDE SEQUENCE</scope>
    <source>
        <strain evidence="5">CBS 342.82</strain>
    </source>
</reference>
<feature type="compositionally biased region" description="Acidic residues" evidence="2">
    <location>
        <begin position="83"/>
        <end position="98"/>
    </location>
</feature>
<evidence type="ECO:0000313" key="5">
    <source>
        <dbReference type="RefSeq" id="XP_033461144.1"/>
    </source>
</evidence>
<reference evidence="5" key="3">
    <citation type="submission" date="2025-08" db="UniProtKB">
        <authorList>
            <consortium name="RefSeq"/>
        </authorList>
    </citation>
    <scope>IDENTIFICATION</scope>
    <source>
        <strain evidence="5">CBS 342.82</strain>
    </source>
</reference>
<keyword evidence="3" id="KW-1133">Transmembrane helix</keyword>
<dbReference type="Proteomes" id="UP000504637">
    <property type="component" value="Unplaced"/>
</dbReference>
<evidence type="ECO:0000256" key="3">
    <source>
        <dbReference type="SAM" id="Phobius"/>
    </source>
</evidence>
<keyword evidence="3" id="KW-0472">Membrane</keyword>
<feature type="region of interest" description="Disordered" evidence="2">
    <location>
        <begin position="125"/>
        <end position="163"/>
    </location>
</feature>
<name>A0A6J3M8B8_9PEZI</name>
<evidence type="ECO:0000256" key="2">
    <source>
        <dbReference type="SAM" id="MobiDB-lite"/>
    </source>
</evidence>
<feature type="transmembrane region" description="Helical" evidence="3">
    <location>
        <begin position="21"/>
        <end position="40"/>
    </location>
</feature>
<dbReference type="OrthoDB" id="5397628at2759"/>
<protein>
    <submittedName>
        <fullName evidence="5">Uncharacterized protein</fullName>
    </submittedName>
</protein>
<gene>
    <name evidence="5" type="ORF">K489DRAFT_173802</name>
</gene>
<feature type="coiled-coil region" evidence="1">
    <location>
        <begin position="188"/>
        <end position="231"/>
    </location>
</feature>
<reference evidence="5" key="2">
    <citation type="submission" date="2020-04" db="EMBL/GenBank/DDBJ databases">
        <authorList>
            <consortium name="NCBI Genome Project"/>
        </authorList>
    </citation>
    <scope>NUCLEOTIDE SEQUENCE</scope>
    <source>
        <strain evidence="5">CBS 342.82</strain>
    </source>
</reference>
<proteinExistence type="predicted"/>
<dbReference type="RefSeq" id="XP_033461144.1">
    <property type="nucleotide sequence ID" value="XM_033599395.1"/>
</dbReference>
<evidence type="ECO:0000313" key="4">
    <source>
        <dbReference type="Proteomes" id="UP000504637"/>
    </source>
</evidence>
<keyword evidence="4" id="KW-1185">Reference proteome</keyword>
<dbReference type="GeneID" id="54357194"/>
<feature type="region of interest" description="Disordered" evidence="2">
    <location>
        <begin position="83"/>
        <end position="109"/>
    </location>
</feature>
<organism evidence="5">
    <name type="scientific">Dissoconium aciculare CBS 342.82</name>
    <dbReference type="NCBI Taxonomy" id="1314786"/>
    <lineage>
        <taxon>Eukaryota</taxon>
        <taxon>Fungi</taxon>
        <taxon>Dikarya</taxon>
        <taxon>Ascomycota</taxon>
        <taxon>Pezizomycotina</taxon>
        <taxon>Dothideomycetes</taxon>
        <taxon>Dothideomycetidae</taxon>
        <taxon>Mycosphaerellales</taxon>
        <taxon>Dissoconiaceae</taxon>
        <taxon>Dissoconium</taxon>
    </lineage>
</organism>
<keyword evidence="3" id="KW-0812">Transmembrane</keyword>
<feature type="compositionally biased region" description="Basic and acidic residues" evidence="2">
    <location>
        <begin position="99"/>
        <end position="109"/>
    </location>
</feature>